<dbReference type="Proteomes" id="UP001239994">
    <property type="component" value="Unassembled WGS sequence"/>
</dbReference>
<sequence>PPNVKETLTNEGCLVERMKGKKGGKRSPPALLIPGHTPGNATGGVRECGPGGDSVESYRPTSGYRDWYNDVQYLKSDSVESYYPMERPSVILASLHTRTTGEESTDPPMEVEEVLHGDSLADSDVHSVVSGNDTIPYNNARGSTQEVSPRRRQASPRETPRVALSPFVSVAVSVSVPVSVVLIPVLPSSVLLALARVGSLGLPASPFGVRFITVLISGFFSLQNVMDQFNPGLRNLINLGKSYEKAVMAMSLAGKMYFDAVSKIGENAAISPVSRELGVVLMEISEVQRKVHLELEDNFRRFHREIIAELDRKTDLDVKYMTVSMESESHASPVFQKACLCLCMGRTLHPDCLESKAMIKCSTSSQATFKRYQMEHKMKQDSLDRSQADLKKLRRKSQGKNALKYESKENECLETLTHRQMDMQKFIADGCKEALLEEKRRFCFLVDKHCVFSYQIATFHDKAKDLLTEKLSSWHGKCSDINNVPESVMSMIEGLNTPISITPQASPAMKHHSRNNSEAIITPPAPPLKAQTSPLVNMFAKETPKPEHVTDHNSEESGLARSVSMATGLNNVGRRPRVKTIFPHKSGSKDNLLSFEEGDIITLLIPDEKDGWLYGELEKTRQRGWFPSSYCCPYVEPVINNSVVGNLPVRSKSVANLLQQDNEENTMVLPPPDYRDSSVIRNSAKSLTYTYTPPSENKVPQSNGIAKPPFLGGGNPFATVKLRPTVTNDRSAPVI</sequence>
<comment type="caution">
    <text evidence="11">The sequence shown here is derived from an EMBL/GenBank/DDBJ whole genome shotgun (WGS) entry which is preliminary data.</text>
</comment>
<dbReference type="PROSITE" id="PS50002">
    <property type="entry name" value="SH3"/>
    <property type="match status" value="1"/>
</dbReference>
<dbReference type="SUPFAM" id="SSF50044">
    <property type="entry name" value="SH3-domain"/>
    <property type="match status" value="1"/>
</dbReference>
<dbReference type="GO" id="GO:0005856">
    <property type="term" value="C:cytoskeleton"/>
    <property type="evidence" value="ECO:0007669"/>
    <property type="project" value="UniProtKB-SubCell"/>
</dbReference>
<evidence type="ECO:0000256" key="8">
    <source>
        <dbReference type="SAM" id="MobiDB-lite"/>
    </source>
</evidence>
<evidence type="ECO:0000256" key="4">
    <source>
        <dbReference type="ARBA" id="ARBA00022553"/>
    </source>
</evidence>
<dbReference type="Pfam" id="PF08397">
    <property type="entry name" value="IMD"/>
    <property type="match status" value="2"/>
</dbReference>
<feature type="region of interest" description="Disordered" evidence="8">
    <location>
        <begin position="17"/>
        <end position="57"/>
    </location>
</feature>
<evidence type="ECO:0000259" key="10">
    <source>
        <dbReference type="PROSITE" id="PS51338"/>
    </source>
</evidence>
<dbReference type="InterPro" id="IPR027681">
    <property type="entry name" value="IRSp53/IRTKS/Pinkbar"/>
</dbReference>
<dbReference type="PROSITE" id="PS51338">
    <property type="entry name" value="IMD"/>
    <property type="match status" value="1"/>
</dbReference>
<gene>
    <name evidence="11" type="ORF">P4O66_007675</name>
</gene>
<keyword evidence="3" id="KW-0963">Cytoplasm</keyword>
<keyword evidence="6" id="KW-0206">Cytoskeleton</keyword>
<dbReference type="InterPro" id="IPR027267">
    <property type="entry name" value="AH/BAR_dom_sf"/>
</dbReference>
<evidence type="ECO:0000256" key="5">
    <source>
        <dbReference type="ARBA" id="ARBA00023054"/>
    </source>
</evidence>
<protein>
    <recommendedName>
        <fullName evidence="13">BAR/IMD domain containing adaptor protein 2 like 1b</fullName>
    </recommendedName>
</protein>
<evidence type="ECO:0000259" key="9">
    <source>
        <dbReference type="PROSITE" id="PS50002"/>
    </source>
</evidence>
<dbReference type="SMART" id="SM00326">
    <property type="entry name" value="SH3"/>
    <property type="match status" value="1"/>
</dbReference>
<dbReference type="SUPFAM" id="SSF103657">
    <property type="entry name" value="BAR/IMD domain-like"/>
    <property type="match status" value="1"/>
</dbReference>
<evidence type="ECO:0000256" key="3">
    <source>
        <dbReference type="ARBA" id="ARBA00022490"/>
    </source>
</evidence>
<dbReference type="InterPro" id="IPR036028">
    <property type="entry name" value="SH3-like_dom_sf"/>
</dbReference>
<dbReference type="Pfam" id="PF14604">
    <property type="entry name" value="SH3_9"/>
    <property type="match status" value="1"/>
</dbReference>
<dbReference type="PANTHER" id="PTHR14206:SF4">
    <property type="entry name" value="BRAIN-SPECIFIC ANGIOGENESIS INHIBITOR 1-ASSOCIATED PROTEIN 2-LIKE PROTEIN 1"/>
    <property type="match status" value="1"/>
</dbReference>
<keyword evidence="5" id="KW-0175">Coiled coil</keyword>
<dbReference type="AlphaFoldDB" id="A0AAD8ZJ89"/>
<dbReference type="GO" id="GO:0051017">
    <property type="term" value="P:actin filament bundle assembly"/>
    <property type="evidence" value="ECO:0007669"/>
    <property type="project" value="TreeGrafter"/>
</dbReference>
<dbReference type="InterPro" id="IPR001452">
    <property type="entry name" value="SH3_domain"/>
</dbReference>
<evidence type="ECO:0000256" key="6">
    <source>
        <dbReference type="ARBA" id="ARBA00023212"/>
    </source>
</evidence>
<comment type="subcellular location">
    <subcellularLocation>
        <location evidence="1">Cytoplasm</location>
        <location evidence="1">Cytoskeleton</location>
    </subcellularLocation>
</comment>
<evidence type="ECO:0000256" key="7">
    <source>
        <dbReference type="PROSITE-ProRule" id="PRU00192"/>
    </source>
</evidence>
<dbReference type="GO" id="GO:0005654">
    <property type="term" value="C:nucleoplasm"/>
    <property type="evidence" value="ECO:0007669"/>
    <property type="project" value="TreeGrafter"/>
</dbReference>
<evidence type="ECO:0008006" key="13">
    <source>
        <dbReference type="Google" id="ProtNLM"/>
    </source>
</evidence>
<feature type="compositionally biased region" description="Polar residues" evidence="8">
    <location>
        <begin position="131"/>
        <end position="147"/>
    </location>
</feature>
<dbReference type="GO" id="GO:0005829">
    <property type="term" value="C:cytosol"/>
    <property type="evidence" value="ECO:0007669"/>
    <property type="project" value="TreeGrafter"/>
</dbReference>
<proteinExistence type="predicted"/>
<feature type="non-terminal residue" evidence="11">
    <location>
        <position position="735"/>
    </location>
</feature>
<reference evidence="11" key="1">
    <citation type="submission" date="2023-03" db="EMBL/GenBank/DDBJ databases">
        <title>Electrophorus voltai genome.</title>
        <authorList>
            <person name="Bian C."/>
        </authorList>
    </citation>
    <scope>NUCLEOTIDE SEQUENCE</scope>
    <source>
        <strain evidence="11">CB-2022</strain>
        <tissue evidence="11">Muscle</tissue>
    </source>
</reference>
<name>A0AAD8ZJ89_9TELE</name>
<dbReference type="Gene3D" id="1.20.1270.60">
    <property type="entry name" value="Arfaptin homology (AH) domain/BAR domain"/>
    <property type="match status" value="2"/>
</dbReference>
<dbReference type="FunFam" id="2.30.30.40:FF:000018">
    <property type="entry name" value="Brain-specific angiogenesis inhibitor 1-associated protein 2"/>
    <property type="match status" value="1"/>
</dbReference>
<accession>A0AAD8ZJ89</accession>
<dbReference type="Gene3D" id="2.30.30.40">
    <property type="entry name" value="SH3 Domains"/>
    <property type="match status" value="1"/>
</dbReference>
<organism evidence="11 12">
    <name type="scientific">Electrophorus voltai</name>
    <dbReference type="NCBI Taxonomy" id="2609070"/>
    <lineage>
        <taxon>Eukaryota</taxon>
        <taxon>Metazoa</taxon>
        <taxon>Chordata</taxon>
        <taxon>Craniata</taxon>
        <taxon>Vertebrata</taxon>
        <taxon>Euteleostomi</taxon>
        <taxon>Actinopterygii</taxon>
        <taxon>Neopterygii</taxon>
        <taxon>Teleostei</taxon>
        <taxon>Ostariophysi</taxon>
        <taxon>Gymnotiformes</taxon>
        <taxon>Gymnotoidei</taxon>
        <taxon>Gymnotidae</taxon>
        <taxon>Electrophorus</taxon>
    </lineage>
</organism>
<keyword evidence="2 7" id="KW-0728">SH3 domain</keyword>
<evidence type="ECO:0000313" key="11">
    <source>
        <dbReference type="EMBL" id="KAK1799449.1"/>
    </source>
</evidence>
<dbReference type="GO" id="GO:0007009">
    <property type="term" value="P:plasma membrane organization"/>
    <property type="evidence" value="ECO:0007669"/>
    <property type="project" value="InterPro"/>
</dbReference>
<dbReference type="GO" id="GO:0030838">
    <property type="term" value="P:positive regulation of actin filament polymerization"/>
    <property type="evidence" value="ECO:0007669"/>
    <property type="project" value="TreeGrafter"/>
</dbReference>
<feature type="region of interest" description="Disordered" evidence="8">
    <location>
        <begin position="131"/>
        <end position="158"/>
    </location>
</feature>
<keyword evidence="12" id="KW-1185">Reference proteome</keyword>
<dbReference type="InterPro" id="IPR013606">
    <property type="entry name" value="I-BAR_dom"/>
</dbReference>
<keyword evidence="4" id="KW-0597">Phosphoprotein</keyword>
<feature type="domain" description="SH3" evidence="9">
    <location>
        <begin position="573"/>
        <end position="636"/>
    </location>
</feature>
<evidence type="ECO:0000256" key="1">
    <source>
        <dbReference type="ARBA" id="ARBA00004245"/>
    </source>
</evidence>
<feature type="domain" description="IMD" evidence="10">
    <location>
        <begin position="203"/>
        <end position="498"/>
    </location>
</feature>
<evidence type="ECO:0000313" key="12">
    <source>
        <dbReference type="Proteomes" id="UP001239994"/>
    </source>
</evidence>
<dbReference type="EMBL" id="JAROKS010000012">
    <property type="protein sequence ID" value="KAK1799449.1"/>
    <property type="molecule type" value="Genomic_DNA"/>
</dbReference>
<evidence type="ECO:0000256" key="2">
    <source>
        <dbReference type="ARBA" id="ARBA00022443"/>
    </source>
</evidence>
<dbReference type="GO" id="GO:0051764">
    <property type="term" value="P:actin crosslink formation"/>
    <property type="evidence" value="ECO:0007669"/>
    <property type="project" value="TreeGrafter"/>
</dbReference>
<dbReference type="PANTHER" id="PTHR14206">
    <property type="entry name" value="BRAIN-SPECIFIC ANGIOGENESIS INHIBITOR 1-ASSOCIATED PROTEIN 2"/>
    <property type="match status" value="1"/>
</dbReference>